<dbReference type="EMBL" id="CP005990">
    <property type="protein sequence ID" value="AGY91346.1"/>
    <property type="molecule type" value="Genomic_DNA"/>
</dbReference>
<dbReference type="Proteomes" id="UP000017640">
    <property type="component" value="Chromosome"/>
</dbReference>
<dbReference type="STRING" id="1335757.SPICUR_01635"/>
<evidence type="ECO:0000313" key="1">
    <source>
        <dbReference type="EMBL" id="AGY91346.1"/>
    </source>
</evidence>
<proteinExistence type="predicted"/>
<sequence length="55" mass="5986">MLLLMQQVMLGGVTQGTEVDHGMWVGRLHRNALTDRHVTEGLLGSQDGQWAAQAA</sequence>
<dbReference type="AlphaFoldDB" id="U5T252"/>
<organism evidence="1 2">
    <name type="scientific">Spiribacter curvatus</name>
    <dbReference type="NCBI Taxonomy" id="1335757"/>
    <lineage>
        <taxon>Bacteria</taxon>
        <taxon>Pseudomonadati</taxon>
        <taxon>Pseudomonadota</taxon>
        <taxon>Gammaproteobacteria</taxon>
        <taxon>Chromatiales</taxon>
        <taxon>Ectothiorhodospiraceae</taxon>
        <taxon>Spiribacter</taxon>
    </lineage>
</organism>
<keyword evidence="2" id="KW-1185">Reference proteome</keyword>
<dbReference type="KEGG" id="spiu:SPICUR_01635"/>
<accession>U5T252</accession>
<protein>
    <submittedName>
        <fullName evidence="1">Uncharacterized protein</fullName>
    </submittedName>
</protein>
<reference evidence="1 2" key="1">
    <citation type="journal article" date="2013" name="BMC Genomics">
        <title>Genomes of "Spiribacter", a streamlined, successful halophilic bacterium.</title>
        <authorList>
            <person name="Lopez-Perez M."/>
            <person name="Ghai R."/>
            <person name="Leon M.J."/>
            <person name="Rodriguez-Olmos A."/>
            <person name="Copa-Patino J.L."/>
            <person name="Soliveri J."/>
            <person name="Sanchez-Porro C."/>
            <person name="Ventosa A."/>
            <person name="Rodriguez-Valera F."/>
        </authorList>
    </citation>
    <scope>NUCLEOTIDE SEQUENCE [LARGE SCALE GENOMIC DNA]</scope>
    <source>
        <strain evidence="1 2">UAH-SP71</strain>
    </source>
</reference>
<dbReference type="HOGENOM" id="CLU_3030145_0_0_6"/>
<evidence type="ECO:0000313" key="2">
    <source>
        <dbReference type="Proteomes" id="UP000017640"/>
    </source>
</evidence>
<gene>
    <name evidence="1" type="ORF">SPICUR_01635</name>
</gene>
<name>U5T252_9GAMM</name>